<dbReference type="InterPro" id="IPR012944">
    <property type="entry name" value="SusD_RagB_dom"/>
</dbReference>
<proteinExistence type="inferred from homology"/>
<dbReference type="GO" id="GO:0009279">
    <property type="term" value="C:cell outer membrane"/>
    <property type="evidence" value="ECO:0007669"/>
    <property type="project" value="UniProtKB-SubCell"/>
</dbReference>
<organism evidence="7 8">
    <name type="scientific">Pedobacter endophyticus</name>
    <dbReference type="NCBI Taxonomy" id="2789740"/>
    <lineage>
        <taxon>Bacteria</taxon>
        <taxon>Pseudomonadati</taxon>
        <taxon>Bacteroidota</taxon>
        <taxon>Sphingobacteriia</taxon>
        <taxon>Sphingobacteriales</taxon>
        <taxon>Sphingobacteriaceae</taxon>
        <taxon>Pedobacter</taxon>
    </lineage>
</organism>
<dbReference type="Pfam" id="PF07980">
    <property type="entry name" value="SusD_RagB"/>
    <property type="match status" value="1"/>
</dbReference>
<dbReference type="SUPFAM" id="SSF48452">
    <property type="entry name" value="TPR-like"/>
    <property type="match status" value="1"/>
</dbReference>
<dbReference type="EMBL" id="CP064939">
    <property type="protein sequence ID" value="QPH38881.1"/>
    <property type="molecule type" value="Genomic_DNA"/>
</dbReference>
<keyword evidence="4" id="KW-0472">Membrane</keyword>
<evidence type="ECO:0000256" key="1">
    <source>
        <dbReference type="ARBA" id="ARBA00004442"/>
    </source>
</evidence>
<evidence type="ECO:0000313" key="7">
    <source>
        <dbReference type="EMBL" id="QPH38881.1"/>
    </source>
</evidence>
<keyword evidence="5" id="KW-0998">Cell outer membrane</keyword>
<gene>
    <name evidence="7" type="ORF">IZT61_17710</name>
</gene>
<evidence type="ECO:0000313" key="8">
    <source>
        <dbReference type="Proteomes" id="UP000594759"/>
    </source>
</evidence>
<reference evidence="7 8" key="1">
    <citation type="submission" date="2020-11" db="EMBL/GenBank/DDBJ databases">
        <title>Pedobacter endophytica, an endophytic bacteria isolated form Carex pumila.</title>
        <authorList>
            <person name="Peng Y."/>
            <person name="Jiang L."/>
            <person name="Lee J."/>
        </authorList>
    </citation>
    <scope>NUCLEOTIDE SEQUENCE [LARGE SCALE GENOMIC DNA]</scope>
    <source>
        <strain evidence="7 8">JBR3-12</strain>
    </source>
</reference>
<dbReference type="CDD" id="cd08977">
    <property type="entry name" value="SusD"/>
    <property type="match status" value="1"/>
</dbReference>
<evidence type="ECO:0000259" key="6">
    <source>
        <dbReference type="Pfam" id="PF07980"/>
    </source>
</evidence>
<name>A0A7U3Q5B0_9SPHI</name>
<dbReference type="Gene3D" id="1.25.40.390">
    <property type="match status" value="1"/>
</dbReference>
<sequence>MRSSKYTGVKLTKFLIALLLLSLSSLNFSCKKVLDEKSTRLVAEENQWKNQEDAKAALIGMYALMRTALVADNTHWLMGDLRQGDFVATNRSDLKAIIDGKLNASFPTLNRITNWRRFYSVINAASVLIERSHEIVDNDPRYTAINNRADVAQARAVRAFAYFYMVRIWGDVPLLTSSHDGQFSTKPRTSQDRVLGFATSELLAAAKILPFRYGSNDPLLPGLYYGGSWASWCGTVFTKMSAYAVLAHIAAWQGKYLDCDVYTKFFVDNVTQLNGDGVNVKYVTTNELTENDGSYSPFVYKRVQQIIGYAFEYGLGEATANGHIEQLTLAKPLILKEYPEIFVPKDTIRKAFTDPKDERFSIDPLTKLYRTNYFTNYISERPIFSKIKVIGDGQTSGNLAFFTSAVVFTRLEEVLLLRAEALAVLGSRNEAISTLNKAADLRGTSPYTSATPIDLIDAIFAERRRELMGEGWRWYDLVRYNKIKRNNPAFNTLISSGGIYWPVSSDILNANNQIKQNPYWN</sequence>
<dbReference type="AlphaFoldDB" id="A0A7U3Q5B0"/>
<comment type="subcellular location">
    <subcellularLocation>
        <location evidence="1">Cell outer membrane</location>
    </subcellularLocation>
</comment>
<evidence type="ECO:0000256" key="4">
    <source>
        <dbReference type="ARBA" id="ARBA00023136"/>
    </source>
</evidence>
<dbReference type="Proteomes" id="UP000594759">
    <property type="component" value="Chromosome"/>
</dbReference>
<comment type="similarity">
    <text evidence="2">Belongs to the SusD family.</text>
</comment>
<accession>A0A7U3Q5B0</accession>
<evidence type="ECO:0000256" key="2">
    <source>
        <dbReference type="ARBA" id="ARBA00006275"/>
    </source>
</evidence>
<feature type="domain" description="RagB/SusD" evidence="6">
    <location>
        <begin position="403"/>
        <end position="520"/>
    </location>
</feature>
<keyword evidence="3" id="KW-0732">Signal</keyword>
<dbReference type="RefSeq" id="WP_196098356.1">
    <property type="nucleotide sequence ID" value="NZ_CP064939.1"/>
</dbReference>
<dbReference type="KEGG" id="pex:IZT61_17710"/>
<protein>
    <submittedName>
        <fullName evidence="7">RagB/SusD family nutrient uptake outer membrane protein</fullName>
    </submittedName>
</protein>
<evidence type="ECO:0000256" key="5">
    <source>
        <dbReference type="ARBA" id="ARBA00023237"/>
    </source>
</evidence>
<dbReference type="InterPro" id="IPR011990">
    <property type="entry name" value="TPR-like_helical_dom_sf"/>
</dbReference>
<evidence type="ECO:0000256" key="3">
    <source>
        <dbReference type="ARBA" id="ARBA00022729"/>
    </source>
</evidence>
<keyword evidence="8" id="KW-1185">Reference proteome</keyword>